<feature type="non-terminal residue" evidence="1">
    <location>
        <position position="1"/>
    </location>
</feature>
<gene>
    <name evidence="1" type="ORF">FNK824_LOCUS42090</name>
</gene>
<accession>A0A820KWK7</accession>
<evidence type="ECO:0000313" key="2">
    <source>
        <dbReference type="Proteomes" id="UP000663874"/>
    </source>
</evidence>
<sequence>LILVPSVAFRDHSSTSNSLSSDWILYVQGWYYEENPFHALRMEKTLEVIIQKDLYQNRIKMFTADDKKREDVCIDGLNQEMCIRTDDDGHINNIFTMTNQEI</sequence>
<proteinExistence type="predicted"/>
<organism evidence="1 2">
    <name type="scientific">Rotaria sordida</name>
    <dbReference type="NCBI Taxonomy" id="392033"/>
    <lineage>
        <taxon>Eukaryota</taxon>
        <taxon>Metazoa</taxon>
        <taxon>Spiralia</taxon>
        <taxon>Gnathifera</taxon>
        <taxon>Rotifera</taxon>
        <taxon>Eurotatoria</taxon>
        <taxon>Bdelloidea</taxon>
        <taxon>Philodinida</taxon>
        <taxon>Philodinidae</taxon>
        <taxon>Rotaria</taxon>
    </lineage>
</organism>
<name>A0A820KWK7_9BILA</name>
<feature type="non-terminal residue" evidence="1">
    <location>
        <position position="102"/>
    </location>
</feature>
<protein>
    <submittedName>
        <fullName evidence="1">Uncharacterized protein</fullName>
    </submittedName>
</protein>
<dbReference type="Proteomes" id="UP000663874">
    <property type="component" value="Unassembled WGS sequence"/>
</dbReference>
<dbReference type="AlphaFoldDB" id="A0A820KWK7"/>
<dbReference type="EMBL" id="CAJOBE010046432">
    <property type="protein sequence ID" value="CAF4343382.1"/>
    <property type="molecule type" value="Genomic_DNA"/>
</dbReference>
<comment type="caution">
    <text evidence="1">The sequence shown here is derived from an EMBL/GenBank/DDBJ whole genome shotgun (WGS) entry which is preliminary data.</text>
</comment>
<reference evidence="1" key="1">
    <citation type="submission" date="2021-02" db="EMBL/GenBank/DDBJ databases">
        <authorList>
            <person name="Nowell W R."/>
        </authorList>
    </citation>
    <scope>NUCLEOTIDE SEQUENCE</scope>
</reference>
<evidence type="ECO:0000313" key="1">
    <source>
        <dbReference type="EMBL" id="CAF4343382.1"/>
    </source>
</evidence>